<evidence type="ECO:0000256" key="2">
    <source>
        <dbReference type="ARBA" id="ARBA00022946"/>
    </source>
</evidence>
<evidence type="ECO:0000256" key="1">
    <source>
        <dbReference type="ARBA" id="ARBA00004173"/>
    </source>
</evidence>
<dbReference type="SUPFAM" id="SSF103025">
    <property type="entry name" value="Folate-binding domain"/>
    <property type="match status" value="1"/>
</dbReference>
<name>A0AAV1HZ25_9CHLO</name>
<evidence type="ECO:0000256" key="3">
    <source>
        <dbReference type="ARBA" id="ARBA00023128"/>
    </source>
</evidence>
<dbReference type="GO" id="GO:0005759">
    <property type="term" value="C:mitochondrial matrix"/>
    <property type="evidence" value="ECO:0007669"/>
    <property type="project" value="TreeGrafter"/>
</dbReference>
<feature type="domain" description="CAF17 C-terminal" evidence="4">
    <location>
        <begin position="264"/>
        <end position="342"/>
    </location>
</feature>
<gene>
    <name evidence="5" type="ORF">CVIRNUC_002527</name>
</gene>
<accession>A0AAV1HZ25</accession>
<comment type="subcellular location">
    <subcellularLocation>
        <location evidence="1">Mitochondrion</location>
    </subcellularLocation>
</comment>
<dbReference type="InterPro" id="IPR017703">
    <property type="entry name" value="YgfZ/GCV_T_CS"/>
</dbReference>
<dbReference type="Gene3D" id="3.30.1360.120">
    <property type="entry name" value="Probable tRNA modification gtpase trme, domain 1"/>
    <property type="match status" value="1"/>
</dbReference>
<sequence>MILAAAFKARSGTLPSLLGSTSSCGQPVSLASEAWRRWLVTNVSALDASSSQICANLNESRGVLRLHGEDVHQFLNGITTNDPKLLQNGTKDVMYTALLNSQGRFMHDAFLYATGEPFGLLADVDKKHMPDLMRMLTRYKLRAKVTIEDVCGDYGVWARFNPSPDQQDCQRGWPQDPRLKELGQRAILPRGTDVGGTGQDGDPSGAYRRLRHSLGVAEGPSEIPPGSAVPLEYNLDGLNAISFSKGCYVGQELVARTHFQGMVRKRLMPFTVQDEAAGGVEAGMSMYADGSPRAAGKVVTTDGQAGMAIIRLEAAFGPKQRPLHVGQKAGPLISAHKPSWWPEQWGQEQ</sequence>
<dbReference type="AlphaFoldDB" id="A0AAV1HZ25"/>
<dbReference type="InterPro" id="IPR057460">
    <property type="entry name" value="CAF17_C"/>
</dbReference>
<organism evidence="5 6">
    <name type="scientific">Coccomyxa viridis</name>
    <dbReference type="NCBI Taxonomy" id="1274662"/>
    <lineage>
        <taxon>Eukaryota</taxon>
        <taxon>Viridiplantae</taxon>
        <taxon>Chlorophyta</taxon>
        <taxon>core chlorophytes</taxon>
        <taxon>Trebouxiophyceae</taxon>
        <taxon>Trebouxiophyceae incertae sedis</taxon>
        <taxon>Coccomyxaceae</taxon>
        <taxon>Coccomyxa</taxon>
    </lineage>
</organism>
<protein>
    <recommendedName>
        <fullName evidence="4">CAF17 C-terminal domain-containing protein</fullName>
    </recommendedName>
</protein>
<comment type="caution">
    <text evidence="5">The sequence shown here is derived from an EMBL/GenBank/DDBJ whole genome shotgun (WGS) entry which is preliminary data.</text>
</comment>
<keyword evidence="6" id="KW-1185">Reference proteome</keyword>
<dbReference type="EMBL" id="CAUYUE010000003">
    <property type="protein sequence ID" value="CAK0757281.1"/>
    <property type="molecule type" value="Genomic_DNA"/>
</dbReference>
<dbReference type="Gene3D" id="2.40.30.160">
    <property type="match status" value="1"/>
</dbReference>
<evidence type="ECO:0000313" key="6">
    <source>
        <dbReference type="Proteomes" id="UP001314263"/>
    </source>
</evidence>
<dbReference type="InterPro" id="IPR045179">
    <property type="entry name" value="YgfZ/GcvT"/>
</dbReference>
<dbReference type="GO" id="GO:0016226">
    <property type="term" value="P:iron-sulfur cluster assembly"/>
    <property type="evidence" value="ECO:0007669"/>
    <property type="project" value="TreeGrafter"/>
</dbReference>
<reference evidence="5 6" key="1">
    <citation type="submission" date="2023-10" db="EMBL/GenBank/DDBJ databases">
        <authorList>
            <person name="Maclean D."/>
            <person name="Macfadyen A."/>
        </authorList>
    </citation>
    <scope>NUCLEOTIDE SEQUENCE [LARGE SCALE GENOMIC DNA]</scope>
</reference>
<dbReference type="PANTHER" id="PTHR22602">
    <property type="entry name" value="TRANSFERASE CAF17, MITOCHONDRIAL-RELATED"/>
    <property type="match status" value="1"/>
</dbReference>
<proteinExistence type="predicted"/>
<evidence type="ECO:0000313" key="5">
    <source>
        <dbReference type="EMBL" id="CAK0757281.1"/>
    </source>
</evidence>
<dbReference type="Pfam" id="PF25455">
    <property type="entry name" value="Beta-barrel_CAF17_C"/>
    <property type="match status" value="1"/>
</dbReference>
<keyword evidence="3" id="KW-0496">Mitochondrion</keyword>
<dbReference type="PANTHER" id="PTHR22602:SF0">
    <property type="entry name" value="TRANSFERASE CAF17, MITOCHONDRIAL-RELATED"/>
    <property type="match status" value="1"/>
</dbReference>
<dbReference type="NCBIfam" id="TIGR03317">
    <property type="entry name" value="ygfZ_signature"/>
    <property type="match status" value="1"/>
</dbReference>
<keyword evidence="2" id="KW-0809">Transit peptide</keyword>
<dbReference type="InterPro" id="IPR027266">
    <property type="entry name" value="TrmE/GcvT-like"/>
</dbReference>
<evidence type="ECO:0000259" key="4">
    <source>
        <dbReference type="Pfam" id="PF25455"/>
    </source>
</evidence>
<dbReference type="Proteomes" id="UP001314263">
    <property type="component" value="Unassembled WGS sequence"/>
</dbReference>